<sequence>MLSKLDESVGHVVEALRKRDMLKDSIIVFSTDNGGPPAGGVRGAGLIWSPKLVRPGRVSRQLLHISDWLPTLVTAAGGNPSNFSIDGLDLWYALSEDTESPRKMVLHNIDDIFGVAGITYGDWKYIQGSTYNGQWDGWYGPSGREWVYDVGGVIGSTAGRAVASIGLSLSADRIRALREDAMIKCPPRNDSLPLCRPLQAPCLFNVREDPCEDNNLINKYPSLASELQARLRKLNTTAVLPGNVPWDSRANPDYWDHTWTNFDLIYKNNSRTIEERRRQKKEAGSLPLAHEDRILRFSNDVSEYLFLIVDDYVYTGGETRVYENGRYSLALNVSKRFEPYESPYELLSETTTSTIEHRHDCPKQ</sequence>
<dbReference type="EMBL" id="CAJDYZ010003353">
    <property type="protein sequence ID" value="CAD1470024.1"/>
    <property type="molecule type" value="Genomic_DNA"/>
</dbReference>
<comment type="caution">
    <text evidence="7">The sequence shown here is derived from an EMBL/GenBank/DDBJ whole genome shotgun (WGS) entry which is preliminary data.</text>
</comment>
<dbReference type="GO" id="GO:0046872">
    <property type="term" value="F:metal ion binding"/>
    <property type="evidence" value="ECO:0007669"/>
    <property type="project" value="UniProtKB-KW"/>
</dbReference>
<proteinExistence type="inferred from homology"/>
<evidence type="ECO:0000313" key="7">
    <source>
        <dbReference type="EMBL" id="CAD1470024.1"/>
    </source>
</evidence>
<evidence type="ECO:0000256" key="2">
    <source>
        <dbReference type="ARBA" id="ARBA00008779"/>
    </source>
</evidence>
<evidence type="ECO:0000256" key="3">
    <source>
        <dbReference type="ARBA" id="ARBA00022723"/>
    </source>
</evidence>
<comment type="cofactor">
    <cofactor evidence="1">
        <name>Ca(2+)</name>
        <dbReference type="ChEBI" id="CHEBI:29108"/>
    </cofactor>
</comment>
<keyword evidence="8" id="KW-1185">Reference proteome</keyword>
<evidence type="ECO:0000259" key="6">
    <source>
        <dbReference type="Pfam" id="PF00884"/>
    </source>
</evidence>
<reference evidence="7" key="1">
    <citation type="submission" date="2020-07" db="EMBL/GenBank/DDBJ databases">
        <authorList>
            <person name="Nazaruddin N."/>
        </authorList>
    </citation>
    <scope>NUCLEOTIDE SEQUENCE</scope>
</reference>
<evidence type="ECO:0000256" key="1">
    <source>
        <dbReference type="ARBA" id="ARBA00001913"/>
    </source>
</evidence>
<dbReference type="InterPro" id="IPR047115">
    <property type="entry name" value="ARSB"/>
</dbReference>
<dbReference type="InterPro" id="IPR017850">
    <property type="entry name" value="Alkaline_phosphatase_core_sf"/>
</dbReference>
<dbReference type="Gene3D" id="3.30.1120.10">
    <property type="match status" value="1"/>
</dbReference>
<dbReference type="InterPro" id="IPR000917">
    <property type="entry name" value="Sulfatase_N"/>
</dbReference>
<evidence type="ECO:0000256" key="4">
    <source>
        <dbReference type="ARBA" id="ARBA00022837"/>
    </source>
</evidence>
<accession>A0A6V7GXG1</accession>
<dbReference type="PANTHER" id="PTHR10342">
    <property type="entry name" value="ARYLSULFATASE"/>
    <property type="match status" value="1"/>
</dbReference>
<dbReference type="OrthoDB" id="103349at2759"/>
<gene>
    <name evidence="7" type="ORF">MHI_LOCUS174827</name>
</gene>
<protein>
    <recommendedName>
        <fullName evidence="6">Sulfatase N-terminal domain-containing protein</fullName>
    </recommendedName>
</protein>
<keyword evidence="5" id="KW-0325">Glycoprotein</keyword>
<keyword evidence="4" id="KW-0106">Calcium</keyword>
<feature type="domain" description="Sulfatase N-terminal" evidence="6">
    <location>
        <begin position="2"/>
        <end position="77"/>
    </location>
</feature>
<organism evidence="7 8">
    <name type="scientific">Heterotrigona itama</name>
    <dbReference type="NCBI Taxonomy" id="395501"/>
    <lineage>
        <taxon>Eukaryota</taxon>
        <taxon>Metazoa</taxon>
        <taxon>Ecdysozoa</taxon>
        <taxon>Arthropoda</taxon>
        <taxon>Hexapoda</taxon>
        <taxon>Insecta</taxon>
        <taxon>Pterygota</taxon>
        <taxon>Neoptera</taxon>
        <taxon>Endopterygota</taxon>
        <taxon>Hymenoptera</taxon>
        <taxon>Apocrita</taxon>
        <taxon>Aculeata</taxon>
        <taxon>Apoidea</taxon>
        <taxon>Anthophila</taxon>
        <taxon>Apidae</taxon>
        <taxon>Heterotrigona</taxon>
    </lineage>
</organism>
<evidence type="ECO:0000313" key="8">
    <source>
        <dbReference type="Proteomes" id="UP000752696"/>
    </source>
</evidence>
<evidence type="ECO:0000256" key="5">
    <source>
        <dbReference type="ARBA" id="ARBA00023180"/>
    </source>
</evidence>
<dbReference type="GO" id="GO:0008484">
    <property type="term" value="F:sulfuric ester hydrolase activity"/>
    <property type="evidence" value="ECO:0007669"/>
    <property type="project" value="InterPro"/>
</dbReference>
<dbReference type="Pfam" id="PF00884">
    <property type="entry name" value="Sulfatase"/>
    <property type="match status" value="1"/>
</dbReference>
<dbReference type="Gene3D" id="3.40.720.10">
    <property type="entry name" value="Alkaline Phosphatase, subunit A"/>
    <property type="match status" value="1"/>
</dbReference>
<name>A0A6V7GXG1_9HYME</name>
<dbReference type="SUPFAM" id="SSF53649">
    <property type="entry name" value="Alkaline phosphatase-like"/>
    <property type="match status" value="1"/>
</dbReference>
<keyword evidence="3" id="KW-0479">Metal-binding</keyword>
<dbReference type="AlphaFoldDB" id="A0A6V7GXG1"/>
<dbReference type="Proteomes" id="UP000752696">
    <property type="component" value="Unassembled WGS sequence"/>
</dbReference>
<dbReference type="PANTHER" id="PTHR10342:SF273">
    <property type="entry name" value="RE14504P"/>
    <property type="match status" value="1"/>
</dbReference>
<comment type="similarity">
    <text evidence="2">Belongs to the sulfatase family.</text>
</comment>